<dbReference type="Pfam" id="PF13436">
    <property type="entry name" value="Gly-zipper_OmpA"/>
    <property type="match status" value="1"/>
</dbReference>
<dbReference type="OrthoDB" id="9796758at2"/>
<dbReference type="AlphaFoldDB" id="A0A0E2Z629"/>
<evidence type="ECO:0000259" key="1">
    <source>
        <dbReference type="Pfam" id="PF13436"/>
    </source>
</evidence>
<gene>
    <name evidence="2" type="ORF">IB75_00555</name>
</gene>
<organism evidence="2 3">
    <name type="scientific">Nitrosococcus oceani C-27</name>
    <dbReference type="NCBI Taxonomy" id="314279"/>
    <lineage>
        <taxon>Bacteria</taxon>
        <taxon>Pseudomonadati</taxon>
        <taxon>Pseudomonadota</taxon>
        <taxon>Gammaproteobacteria</taxon>
        <taxon>Chromatiales</taxon>
        <taxon>Chromatiaceae</taxon>
        <taxon>Nitrosococcus</taxon>
    </lineage>
</organism>
<evidence type="ECO:0000313" key="3">
    <source>
        <dbReference type="Proteomes" id="UP000028839"/>
    </source>
</evidence>
<dbReference type="HOGENOM" id="CLU_154429_1_0_6"/>
<reference evidence="2 3" key="1">
    <citation type="submission" date="2014-07" db="EMBL/GenBank/DDBJ databases">
        <title>Comparative analysis of Nitrosococcus oceani genome inventories of strains from Pacific and Atlantic gyres.</title>
        <authorList>
            <person name="Lim C.K."/>
            <person name="Wang L."/>
            <person name="Sayavedra-Soto L.A."/>
            <person name="Klotz M.G."/>
        </authorList>
    </citation>
    <scope>NUCLEOTIDE SEQUENCE [LARGE SCALE GENOMIC DNA]</scope>
    <source>
        <strain evidence="2 3">C-27</strain>
    </source>
</reference>
<name>A0A0E2Z629_9GAMM</name>
<sequence length="145" mass="14331">MSVSVTSMAFFLCFLIIILAVAGCSGPRPILYPNNHFKEVGQEVAEQDIAKCRAMAEAAGATPGKGKAAGAAKSSAVGAGVGAASGAVGGAVIGAPGSGAAIGAASGAATGLLRRLFSPSPPSQAYIAFVNQCLKERGYTPMGWE</sequence>
<feature type="domain" description="Glycine-zipper-containing OmpA-like membrane" evidence="1">
    <location>
        <begin position="72"/>
        <end position="114"/>
    </location>
</feature>
<comment type="caution">
    <text evidence="2">The sequence shown here is derived from an EMBL/GenBank/DDBJ whole genome shotgun (WGS) entry which is preliminary data.</text>
</comment>
<evidence type="ECO:0000313" key="2">
    <source>
        <dbReference type="EMBL" id="KFI20899.1"/>
    </source>
</evidence>
<dbReference type="InterPro" id="IPR025693">
    <property type="entry name" value="Gly-zipper_OmpA-like_dom"/>
</dbReference>
<dbReference type="Proteomes" id="UP000028839">
    <property type="component" value="Unassembled WGS sequence"/>
</dbReference>
<dbReference type="EMBL" id="JPGN01000005">
    <property type="protein sequence ID" value="KFI20899.1"/>
    <property type="molecule type" value="Genomic_DNA"/>
</dbReference>
<accession>A0A0E2Z629</accession>
<proteinExistence type="predicted"/>
<protein>
    <recommendedName>
        <fullName evidence="1">Glycine-zipper-containing OmpA-like membrane domain-containing protein</fullName>
    </recommendedName>
</protein>